<sequence length="284" mass="28399">MKLARPLAASGVALAAVAATLGAVAPAQAAGISAAYQCVFPVVGPQTVTLTVNGALPTTAAAGIPVAAGLLHLPVTATTDISVGLALAGIQANGAEVKDFASTIGNVQVKVPAKFGAPTPSDASHIQFSGEGINEFFQQPAAGTYAITLPKSFTITPTKDGAPIPGVTAPCTTATPVSLGSIKVDKQLGHVSAKASKKAVKKKKAKLVVSVANDWSAKGGVQVGGTVVVKKGKKVVGRATVVNGKATVKLKKLKKGVNKVKVSYLGDAYTGAAKSAKAYKVKVK</sequence>
<protein>
    <submittedName>
        <fullName evidence="4">Ig-like domain (Group 3)</fullName>
    </submittedName>
</protein>
<dbReference type="OrthoDB" id="3791002at2"/>
<accession>A0A1I1FQ12</accession>
<reference evidence="4 5" key="1">
    <citation type="submission" date="2016-10" db="EMBL/GenBank/DDBJ databases">
        <authorList>
            <person name="de Groot N.N."/>
        </authorList>
    </citation>
    <scope>NUCLEOTIDE SEQUENCE [LARGE SCALE GENOMIC DNA]</scope>
    <source>
        <strain evidence="4 5">CGMCC 1.7056</strain>
    </source>
</reference>
<organism evidence="4 5">
    <name type="scientific">Nocardioides terrae</name>
    <dbReference type="NCBI Taxonomy" id="574651"/>
    <lineage>
        <taxon>Bacteria</taxon>
        <taxon>Bacillati</taxon>
        <taxon>Actinomycetota</taxon>
        <taxon>Actinomycetes</taxon>
        <taxon>Propionibacteriales</taxon>
        <taxon>Nocardioidaceae</taxon>
        <taxon>Nocardioides</taxon>
    </lineage>
</organism>
<dbReference type="AlphaFoldDB" id="A0A1I1FQ12"/>
<feature type="chain" id="PRO_5011463847" evidence="1">
    <location>
        <begin position="30"/>
        <end position="284"/>
    </location>
</feature>
<name>A0A1I1FQ12_9ACTN</name>
<dbReference type="Pfam" id="PF16640">
    <property type="entry name" value="Big_3_5"/>
    <property type="match status" value="1"/>
</dbReference>
<dbReference type="RefSeq" id="WP_091121036.1">
    <property type="nucleotide sequence ID" value="NZ_FOLB01000003.1"/>
</dbReference>
<keyword evidence="1" id="KW-0732">Signal</keyword>
<evidence type="ECO:0000313" key="4">
    <source>
        <dbReference type="EMBL" id="SFC01649.1"/>
    </source>
</evidence>
<gene>
    <name evidence="4" type="ORF">SAMN04487968_10388</name>
</gene>
<feature type="signal peptide" evidence="1">
    <location>
        <begin position="1"/>
        <end position="29"/>
    </location>
</feature>
<evidence type="ECO:0000256" key="1">
    <source>
        <dbReference type="SAM" id="SignalP"/>
    </source>
</evidence>
<proteinExistence type="predicted"/>
<dbReference type="InterPro" id="IPR046542">
    <property type="entry name" value="DUF6801"/>
</dbReference>
<dbReference type="Gene3D" id="2.60.40.10">
    <property type="entry name" value="Immunoglobulins"/>
    <property type="match status" value="1"/>
</dbReference>
<keyword evidence="5" id="KW-1185">Reference proteome</keyword>
<evidence type="ECO:0000313" key="5">
    <source>
        <dbReference type="Proteomes" id="UP000198832"/>
    </source>
</evidence>
<dbReference type="Pfam" id="PF20611">
    <property type="entry name" value="DUF6801"/>
    <property type="match status" value="1"/>
</dbReference>
<evidence type="ECO:0000259" key="2">
    <source>
        <dbReference type="Pfam" id="PF16640"/>
    </source>
</evidence>
<dbReference type="EMBL" id="FOLB01000003">
    <property type="protein sequence ID" value="SFC01649.1"/>
    <property type="molecule type" value="Genomic_DNA"/>
</dbReference>
<evidence type="ECO:0000259" key="3">
    <source>
        <dbReference type="Pfam" id="PF20611"/>
    </source>
</evidence>
<dbReference type="InterPro" id="IPR032109">
    <property type="entry name" value="Big_3_5"/>
</dbReference>
<feature type="domain" description="DUF6801" evidence="3">
    <location>
        <begin position="36"/>
        <end position="175"/>
    </location>
</feature>
<dbReference type="GO" id="GO:0005975">
    <property type="term" value="P:carbohydrate metabolic process"/>
    <property type="evidence" value="ECO:0007669"/>
    <property type="project" value="UniProtKB-ARBA"/>
</dbReference>
<dbReference type="InterPro" id="IPR013783">
    <property type="entry name" value="Ig-like_fold"/>
</dbReference>
<feature type="domain" description="Bacterial Ig-like" evidence="2">
    <location>
        <begin position="202"/>
        <end position="283"/>
    </location>
</feature>
<dbReference type="Proteomes" id="UP000198832">
    <property type="component" value="Unassembled WGS sequence"/>
</dbReference>